<proteinExistence type="predicted"/>
<comment type="caution">
    <text evidence="2">The sequence shown here is derived from an EMBL/GenBank/DDBJ whole genome shotgun (WGS) entry which is preliminary data.</text>
</comment>
<protein>
    <submittedName>
        <fullName evidence="2">Amidohydrolase</fullName>
    </submittedName>
</protein>
<evidence type="ECO:0000313" key="2">
    <source>
        <dbReference type="EMBL" id="CAB9521745.1"/>
    </source>
</evidence>
<accession>A0A9N8EJZ1</accession>
<dbReference type="PANTHER" id="PTHR22642">
    <property type="entry name" value="IMIDAZOLONEPROPIONASE"/>
    <property type="match status" value="1"/>
</dbReference>
<dbReference type="SUPFAM" id="SSF51556">
    <property type="entry name" value="Metallo-dependent hydrolases"/>
    <property type="match status" value="1"/>
</dbReference>
<dbReference type="InterPro" id="IPR032466">
    <property type="entry name" value="Metal_Hydrolase"/>
</dbReference>
<keyword evidence="3" id="KW-1185">Reference proteome</keyword>
<gene>
    <name evidence="2" type="ORF">SEMRO_1227_G254340.1</name>
</gene>
<dbReference type="InterPro" id="IPR011059">
    <property type="entry name" value="Metal-dep_hydrolase_composite"/>
</dbReference>
<dbReference type="EMBL" id="CAICTM010001225">
    <property type="protein sequence ID" value="CAB9521745.1"/>
    <property type="molecule type" value="Genomic_DNA"/>
</dbReference>
<organism evidence="2 3">
    <name type="scientific">Seminavis robusta</name>
    <dbReference type="NCBI Taxonomy" id="568900"/>
    <lineage>
        <taxon>Eukaryota</taxon>
        <taxon>Sar</taxon>
        <taxon>Stramenopiles</taxon>
        <taxon>Ochrophyta</taxon>
        <taxon>Bacillariophyta</taxon>
        <taxon>Bacillariophyceae</taxon>
        <taxon>Bacillariophycidae</taxon>
        <taxon>Naviculales</taxon>
        <taxon>Naviculaceae</taxon>
        <taxon>Seminavis</taxon>
    </lineage>
</organism>
<dbReference type="OrthoDB" id="3501663at2759"/>
<feature type="domain" description="Amidohydrolase 3" evidence="1">
    <location>
        <begin position="10"/>
        <end position="185"/>
    </location>
</feature>
<dbReference type="AlphaFoldDB" id="A0A9N8EJZ1"/>
<name>A0A9N8EJZ1_9STRA</name>
<dbReference type="InterPro" id="IPR013108">
    <property type="entry name" value="Amidohydro_3"/>
</dbReference>
<sequence>MIQTNNAALHLSHAVMAHPKDLARLAQIPGASVDFSPALGVVVPELEGLMKAPVGEKRYQSQLNVRAAVEAGAATGLGSDWPSSIIPEPNSFWYLQTWITRKLPGRGSTKAHNIKQAISVEQAIEACTLGSAKCMGFDWPSKVGSIETGKLADFIVLDRNLFEIPVETIADVLVDRTVVSGKVVFDRFLEEDNLDVVKVR</sequence>
<dbReference type="GO" id="GO:0016810">
    <property type="term" value="F:hydrolase activity, acting on carbon-nitrogen (but not peptide) bonds"/>
    <property type="evidence" value="ECO:0007669"/>
    <property type="project" value="InterPro"/>
</dbReference>
<evidence type="ECO:0000259" key="1">
    <source>
        <dbReference type="Pfam" id="PF07969"/>
    </source>
</evidence>
<dbReference type="SUPFAM" id="SSF51338">
    <property type="entry name" value="Composite domain of metallo-dependent hydrolases"/>
    <property type="match status" value="1"/>
</dbReference>
<reference evidence="2" key="1">
    <citation type="submission" date="2020-06" db="EMBL/GenBank/DDBJ databases">
        <authorList>
            <consortium name="Plant Systems Biology data submission"/>
        </authorList>
    </citation>
    <scope>NUCLEOTIDE SEQUENCE</scope>
    <source>
        <strain evidence="2">D6</strain>
    </source>
</reference>
<dbReference type="Proteomes" id="UP001153069">
    <property type="component" value="Unassembled WGS sequence"/>
</dbReference>
<dbReference type="Gene3D" id="3.20.20.140">
    <property type="entry name" value="Metal-dependent hydrolases"/>
    <property type="match status" value="1"/>
</dbReference>
<dbReference type="Pfam" id="PF07969">
    <property type="entry name" value="Amidohydro_3"/>
    <property type="match status" value="1"/>
</dbReference>
<dbReference type="PANTHER" id="PTHR22642:SF2">
    <property type="entry name" value="PROTEIN LONG AFTER FAR-RED 3"/>
    <property type="match status" value="1"/>
</dbReference>
<evidence type="ECO:0000313" key="3">
    <source>
        <dbReference type="Proteomes" id="UP001153069"/>
    </source>
</evidence>